<dbReference type="GeneID" id="68120183"/>
<dbReference type="Proteomes" id="UP000444721">
    <property type="component" value="Unassembled WGS sequence"/>
</dbReference>
<name>A0A6A5C5Q5_NAEFO</name>
<dbReference type="AlphaFoldDB" id="A0A6A5C5Q5"/>
<feature type="compositionally biased region" description="Polar residues" evidence="1">
    <location>
        <begin position="1"/>
        <end position="13"/>
    </location>
</feature>
<feature type="compositionally biased region" description="Basic and acidic residues" evidence="1">
    <location>
        <begin position="54"/>
        <end position="70"/>
    </location>
</feature>
<dbReference type="OMA" id="CKAPIVE"/>
<dbReference type="VEuPathDB" id="AmoebaDB:NF0065180"/>
<proteinExistence type="predicted"/>
<keyword evidence="3" id="KW-1185">Reference proteome</keyword>
<reference evidence="2 3" key="1">
    <citation type="journal article" date="2019" name="Sci. Rep.">
        <title>Nanopore sequencing improves the draft genome of the human pathogenic amoeba Naegleria fowleri.</title>
        <authorList>
            <person name="Liechti N."/>
            <person name="Schurch N."/>
            <person name="Bruggmann R."/>
            <person name="Wittwer M."/>
        </authorList>
    </citation>
    <scope>NUCLEOTIDE SEQUENCE [LARGE SCALE GENOMIC DNA]</scope>
    <source>
        <strain evidence="2 3">ATCC 30894</strain>
    </source>
</reference>
<dbReference type="VEuPathDB" id="AmoebaDB:FDP41_012968"/>
<feature type="region of interest" description="Disordered" evidence="1">
    <location>
        <begin position="269"/>
        <end position="323"/>
    </location>
</feature>
<feature type="compositionally biased region" description="Polar residues" evidence="1">
    <location>
        <begin position="278"/>
        <end position="297"/>
    </location>
</feature>
<feature type="compositionally biased region" description="Low complexity" evidence="1">
    <location>
        <begin position="22"/>
        <end position="36"/>
    </location>
</feature>
<dbReference type="EMBL" id="VFQX01000016">
    <property type="protein sequence ID" value="KAF0981180.1"/>
    <property type="molecule type" value="Genomic_DNA"/>
</dbReference>
<feature type="compositionally biased region" description="Basic residues" evidence="1">
    <location>
        <begin position="71"/>
        <end position="81"/>
    </location>
</feature>
<dbReference type="RefSeq" id="XP_044565893.1">
    <property type="nucleotide sequence ID" value="XM_044703545.1"/>
</dbReference>
<dbReference type="VEuPathDB" id="AmoebaDB:NfTy_079000"/>
<comment type="caution">
    <text evidence="2">The sequence shown here is derived from an EMBL/GenBank/DDBJ whole genome shotgun (WGS) entry which is preliminary data.</text>
</comment>
<gene>
    <name evidence="2" type="ORF">FDP41_012968</name>
</gene>
<evidence type="ECO:0000313" key="3">
    <source>
        <dbReference type="Proteomes" id="UP000444721"/>
    </source>
</evidence>
<organism evidence="2 3">
    <name type="scientific">Naegleria fowleri</name>
    <name type="common">Brain eating amoeba</name>
    <dbReference type="NCBI Taxonomy" id="5763"/>
    <lineage>
        <taxon>Eukaryota</taxon>
        <taxon>Discoba</taxon>
        <taxon>Heterolobosea</taxon>
        <taxon>Tetramitia</taxon>
        <taxon>Eutetramitia</taxon>
        <taxon>Vahlkampfiidae</taxon>
        <taxon>Naegleria</taxon>
    </lineage>
</organism>
<sequence length="323" mass="36959">MKKSSTVVAAKSTSKNKRSESPSHSPPTSSSSQQQQQHRDDYVSPVGMEKRKRGKEEISSSEGRGKERNIHERKKKKRKSSRSGSAKEIGHVIKFCVSIPQDMDDSARLVSLNEILLKHAERYCKTPIQKETLDEIKREYLTNTLPKLIEKYYGTRVIPDPINQVNRKKQQFYDKTISQLENELQFWDKIASTLEQDSDMANKISTIKMESFQPNVDQTTSEMLSTLTKLLNGCIESTVVLNDHLNMFIEEILQTKRDANNLQQKVFHKMKEQRKPASSDSKTATNDALVSNIINKNKNTRTEKKDQANALDPKTIIGEKDFK</sequence>
<protein>
    <submittedName>
        <fullName evidence="2">Uncharacterized protein</fullName>
    </submittedName>
</protein>
<evidence type="ECO:0000256" key="1">
    <source>
        <dbReference type="SAM" id="MobiDB-lite"/>
    </source>
</evidence>
<feature type="region of interest" description="Disordered" evidence="1">
    <location>
        <begin position="1"/>
        <end position="85"/>
    </location>
</feature>
<accession>A0A6A5C5Q5</accession>
<dbReference type="OrthoDB" id="10360097at2759"/>
<evidence type="ECO:0000313" key="2">
    <source>
        <dbReference type="EMBL" id="KAF0981180.1"/>
    </source>
</evidence>